<feature type="domain" description="VPS9" evidence="3">
    <location>
        <begin position="138"/>
        <end position="272"/>
    </location>
</feature>
<evidence type="ECO:0000313" key="4">
    <source>
        <dbReference type="EMBL" id="RIB03976.1"/>
    </source>
</evidence>
<dbReference type="InterPro" id="IPR003892">
    <property type="entry name" value="CUE"/>
</dbReference>
<accession>A0A397UA39</accession>
<dbReference type="OrthoDB" id="300289at2759"/>
<dbReference type="InterPro" id="IPR041545">
    <property type="entry name" value="DUF5601"/>
</dbReference>
<evidence type="ECO:0000256" key="1">
    <source>
        <dbReference type="SAM" id="MobiDB-lite"/>
    </source>
</evidence>
<dbReference type="GO" id="GO:0016192">
    <property type="term" value="P:vesicle-mediated transport"/>
    <property type="evidence" value="ECO:0007669"/>
    <property type="project" value="InterPro"/>
</dbReference>
<name>A0A397UA39_9GLOM</name>
<dbReference type="SMART" id="SM00546">
    <property type="entry name" value="CUE"/>
    <property type="match status" value="1"/>
</dbReference>
<dbReference type="InterPro" id="IPR003123">
    <property type="entry name" value="VPS9"/>
</dbReference>
<dbReference type="PANTHER" id="PTHR23101">
    <property type="entry name" value="RAB GDP/GTP EXCHANGE FACTOR"/>
    <property type="match status" value="1"/>
</dbReference>
<dbReference type="PANTHER" id="PTHR23101:SF25">
    <property type="entry name" value="GTPASE-ACTIVATING PROTEIN AND VPS9 DOMAIN-CONTAINING PROTEIN 1"/>
    <property type="match status" value="1"/>
</dbReference>
<dbReference type="GO" id="GO:0031267">
    <property type="term" value="F:small GTPase binding"/>
    <property type="evidence" value="ECO:0007669"/>
    <property type="project" value="TreeGrafter"/>
</dbReference>
<dbReference type="InterPro" id="IPR045046">
    <property type="entry name" value="Vps9-like"/>
</dbReference>
<dbReference type="Pfam" id="PF02204">
    <property type="entry name" value="VPS9"/>
    <property type="match status" value="1"/>
</dbReference>
<reference evidence="4 5" key="1">
    <citation type="submission" date="2018-06" db="EMBL/GenBank/DDBJ databases">
        <title>Comparative genomics reveals the genomic features of Rhizophagus irregularis, R. cerebriforme, R. diaphanum and Gigaspora rosea, and their symbiotic lifestyle signature.</title>
        <authorList>
            <person name="Morin E."/>
            <person name="San Clemente H."/>
            <person name="Chen E.C.H."/>
            <person name="De La Providencia I."/>
            <person name="Hainaut M."/>
            <person name="Kuo A."/>
            <person name="Kohler A."/>
            <person name="Murat C."/>
            <person name="Tang N."/>
            <person name="Roy S."/>
            <person name="Loubradou J."/>
            <person name="Henrissat B."/>
            <person name="Grigoriev I.V."/>
            <person name="Corradi N."/>
            <person name="Roux C."/>
            <person name="Martin F.M."/>
        </authorList>
    </citation>
    <scope>NUCLEOTIDE SEQUENCE [LARGE SCALE GENOMIC DNA]</scope>
    <source>
        <strain evidence="4 5">DAOM 194757</strain>
    </source>
</reference>
<dbReference type="Gene3D" id="1.10.8.10">
    <property type="entry name" value="DNA helicase RuvA subunit, C-terminal domain"/>
    <property type="match status" value="1"/>
</dbReference>
<dbReference type="GO" id="GO:0005085">
    <property type="term" value="F:guanyl-nucleotide exchange factor activity"/>
    <property type="evidence" value="ECO:0007669"/>
    <property type="project" value="InterPro"/>
</dbReference>
<feature type="region of interest" description="Disordered" evidence="1">
    <location>
        <begin position="368"/>
        <end position="426"/>
    </location>
</feature>
<feature type="compositionally biased region" description="Polar residues" evidence="1">
    <location>
        <begin position="412"/>
        <end position="425"/>
    </location>
</feature>
<dbReference type="Gene3D" id="1.20.1050.80">
    <property type="entry name" value="VPS9 domain"/>
    <property type="match status" value="1"/>
</dbReference>
<dbReference type="SMART" id="SM00167">
    <property type="entry name" value="VPS9"/>
    <property type="match status" value="1"/>
</dbReference>
<dbReference type="Pfam" id="PF18151">
    <property type="entry name" value="DUF5601"/>
    <property type="match status" value="1"/>
</dbReference>
<protein>
    <recommendedName>
        <fullName evidence="6">CUE domain-containing protein</fullName>
    </recommendedName>
</protein>
<proteinExistence type="predicted"/>
<dbReference type="InterPro" id="IPR009060">
    <property type="entry name" value="UBA-like_sf"/>
</dbReference>
<comment type="caution">
    <text evidence="4">The sequence shown here is derived from an EMBL/GenBank/DDBJ whole genome shotgun (WGS) entry which is preliminary data.</text>
</comment>
<dbReference type="GO" id="GO:0043130">
    <property type="term" value="F:ubiquitin binding"/>
    <property type="evidence" value="ECO:0007669"/>
    <property type="project" value="InterPro"/>
</dbReference>
<organism evidence="4 5">
    <name type="scientific">Gigaspora rosea</name>
    <dbReference type="NCBI Taxonomy" id="44941"/>
    <lineage>
        <taxon>Eukaryota</taxon>
        <taxon>Fungi</taxon>
        <taxon>Fungi incertae sedis</taxon>
        <taxon>Mucoromycota</taxon>
        <taxon>Glomeromycotina</taxon>
        <taxon>Glomeromycetes</taxon>
        <taxon>Diversisporales</taxon>
        <taxon>Gigasporaceae</taxon>
        <taxon>Gigaspora</taxon>
    </lineage>
</organism>
<keyword evidence="5" id="KW-1185">Reference proteome</keyword>
<dbReference type="AlphaFoldDB" id="A0A397UA39"/>
<dbReference type="GO" id="GO:0030139">
    <property type="term" value="C:endocytic vesicle"/>
    <property type="evidence" value="ECO:0007669"/>
    <property type="project" value="TreeGrafter"/>
</dbReference>
<feature type="compositionally biased region" description="Low complexity" evidence="1">
    <location>
        <begin position="376"/>
        <end position="394"/>
    </location>
</feature>
<gene>
    <name evidence="4" type="ORF">C2G38_2223595</name>
</gene>
<dbReference type="SUPFAM" id="SSF109993">
    <property type="entry name" value="VPS9 domain"/>
    <property type="match status" value="1"/>
</dbReference>
<dbReference type="CDD" id="cd14279">
    <property type="entry name" value="CUE"/>
    <property type="match status" value="1"/>
</dbReference>
<sequence>MLTEESTSNGLTPGSTVEDVVKQHNLGRKPSPQQDLQFDFNRFLQQMANPTATNIARYVKSFEKEFEKKPWPANDQIKIIHDFLDFISIKMRDCELWRNTSDAEFENAKEGMEKLVMNRLYKLTFSPAIKGPVTTDDRERDEILHQKIQIFRWVKEEHLDITNADHNEQYFEFAKNELLKINFFKAPRDKLICILNCCKVIFGLIRHVDGEESADKFLPILIFVVLKANPDNLVSNVQYIYRFFFVLPNNYFILFQMGAISFIENMDASSLSISREDFEANIEKTVKEIDSERPKLQENNREISYDNVMHPSKNPLHVRTPILDPAQAKALFEKGSILAQKTIQKPLNIVGRIFAEISNDFSDFNEPLSSRQVNNSSSDANSASGSSSLSTSPHKSSHIDSLNGSPRRLSDSDGSQHLASSNYTRDSTDFSDVQAEVARVSEAEFQYSLSTLQAMFPNIDPDICEVVLQNNEWSIARAIDQLLELSDPTVVNNSNLDDLYMNVRTRNIAGETNHHQRKK</sequence>
<dbReference type="STRING" id="44941.A0A397UA39"/>
<evidence type="ECO:0000313" key="5">
    <source>
        <dbReference type="Proteomes" id="UP000266673"/>
    </source>
</evidence>
<feature type="domain" description="CUE" evidence="2">
    <location>
        <begin position="444"/>
        <end position="487"/>
    </location>
</feature>
<dbReference type="EMBL" id="QKWP01002280">
    <property type="protein sequence ID" value="RIB03976.1"/>
    <property type="molecule type" value="Genomic_DNA"/>
</dbReference>
<dbReference type="Proteomes" id="UP000266673">
    <property type="component" value="Unassembled WGS sequence"/>
</dbReference>
<dbReference type="InterPro" id="IPR037191">
    <property type="entry name" value="VPS9_dom_sf"/>
</dbReference>
<dbReference type="Gene3D" id="1.10.246.120">
    <property type="match status" value="1"/>
</dbReference>
<dbReference type="PROSITE" id="PS51205">
    <property type="entry name" value="VPS9"/>
    <property type="match status" value="1"/>
</dbReference>
<evidence type="ECO:0000259" key="2">
    <source>
        <dbReference type="PROSITE" id="PS51140"/>
    </source>
</evidence>
<dbReference type="Pfam" id="PF02845">
    <property type="entry name" value="CUE"/>
    <property type="match status" value="1"/>
</dbReference>
<dbReference type="PROSITE" id="PS51140">
    <property type="entry name" value="CUE"/>
    <property type="match status" value="1"/>
</dbReference>
<dbReference type="SUPFAM" id="SSF46934">
    <property type="entry name" value="UBA-like"/>
    <property type="match status" value="1"/>
</dbReference>
<evidence type="ECO:0000259" key="3">
    <source>
        <dbReference type="PROSITE" id="PS51205"/>
    </source>
</evidence>
<evidence type="ECO:0008006" key="6">
    <source>
        <dbReference type="Google" id="ProtNLM"/>
    </source>
</evidence>
<dbReference type="GO" id="GO:0005829">
    <property type="term" value="C:cytosol"/>
    <property type="evidence" value="ECO:0007669"/>
    <property type="project" value="TreeGrafter"/>
</dbReference>